<organism evidence="3 4">
    <name type="scientific">Bacillus aquiflavi</name>
    <dbReference type="NCBI Taxonomy" id="2672567"/>
    <lineage>
        <taxon>Bacteria</taxon>
        <taxon>Bacillati</taxon>
        <taxon>Bacillota</taxon>
        <taxon>Bacilli</taxon>
        <taxon>Bacillales</taxon>
        <taxon>Bacillaceae</taxon>
        <taxon>Bacillus</taxon>
    </lineage>
</organism>
<dbReference type="InterPro" id="IPR025673">
    <property type="entry name" value="PCYCGC"/>
</dbReference>
<dbReference type="PROSITE" id="PS51257">
    <property type="entry name" value="PROKAR_LIPOPROTEIN"/>
    <property type="match status" value="1"/>
</dbReference>
<accession>A0A6B3W050</accession>
<comment type="caution">
    <text evidence="3">The sequence shown here is derived from an EMBL/GenBank/DDBJ whole genome shotgun (WGS) entry which is preliminary data.</text>
</comment>
<dbReference type="Proteomes" id="UP000472971">
    <property type="component" value="Unassembled WGS sequence"/>
</dbReference>
<evidence type="ECO:0000256" key="1">
    <source>
        <dbReference type="SAM" id="SignalP"/>
    </source>
</evidence>
<dbReference type="EMBL" id="JACEIO010000049">
    <property type="protein sequence ID" value="MBA4538515.1"/>
    <property type="molecule type" value="Genomic_DNA"/>
</dbReference>
<dbReference type="Proteomes" id="UP000570010">
    <property type="component" value="Unassembled WGS sequence"/>
</dbReference>
<evidence type="ECO:0000313" key="4">
    <source>
        <dbReference type="Proteomes" id="UP000472971"/>
    </source>
</evidence>
<proteinExistence type="predicted"/>
<evidence type="ECO:0008006" key="6">
    <source>
        <dbReference type="Google" id="ProtNLM"/>
    </source>
</evidence>
<protein>
    <recommendedName>
        <fullName evidence="6">Lipoprotein</fullName>
    </recommendedName>
</protein>
<dbReference type="Pfam" id="PF13798">
    <property type="entry name" value="PCYCGC"/>
    <property type="match status" value="1"/>
</dbReference>
<dbReference type="EMBL" id="JAAIWN010000051">
    <property type="protein sequence ID" value="NEY82878.1"/>
    <property type="molecule type" value="Genomic_DNA"/>
</dbReference>
<gene>
    <name evidence="3" type="ORF">G4D64_15550</name>
    <name evidence="2" type="ORF">H1Z61_15595</name>
</gene>
<name>A0A6B3W050_9BACI</name>
<evidence type="ECO:0000313" key="2">
    <source>
        <dbReference type="EMBL" id="MBA4538515.1"/>
    </source>
</evidence>
<evidence type="ECO:0000313" key="3">
    <source>
        <dbReference type="EMBL" id="NEY82878.1"/>
    </source>
</evidence>
<sequence length="111" mass="12436">MKKLMLFAGLTFPLILAGCSADHENNASNTSQQPPVLEYKLGSNDWDVITSHTDNKKILEAYQIAVEHPEILDYMPCYCGCYEEDGHENNTDCFVDEIQNDVAKLDTMGFG</sequence>
<keyword evidence="4" id="KW-1185">Reference proteome</keyword>
<feature type="signal peptide" evidence="1">
    <location>
        <begin position="1"/>
        <end position="17"/>
    </location>
</feature>
<reference evidence="3 4" key="1">
    <citation type="submission" date="2020-02" db="EMBL/GenBank/DDBJ databases">
        <title>Bacillus aquiflavi sp. nov., isolated from yellow water of strong flavor Chinese baijiu in Yibin region of China.</title>
        <authorList>
            <person name="Xie J."/>
        </authorList>
    </citation>
    <scope>NUCLEOTIDE SEQUENCE [LARGE SCALE GENOMIC DNA]</scope>
    <source>
        <strain evidence="3 4">3H-10</strain>
    </source>
</reference>
<dbReference type="AlphaFoldDB" id="A0A6B3W050"/>
<evidence type="ECO:0000313" key="5">
    <source>
        <dbReference type="Proteomes" id="UP000570010"/>
    </source>
</evidence>
<feature type="chain" id="PRO_5038310143" description="Lipoprotein" evidence="1">
    <location>
        <begin position="18"/>
        <end position="111"/>
    </location>
</feature>
<keyword evidence="1" id="KW-0732">Signal</keyword>
<reference evidence="2 5" key="2">
    <citation type="submission" date="2020-07" db="EMBL/GenBank/DDBJ databases">
        <authorList>
            <person name="Feng H."/>
        </authorList>
    </citation>
    <scope>NUCLEOTIDE SEQUENCE [LARGE SCALE GENOMIC DNA]</scope>
    <source>
        <strain evidence="2">S-12</strain>
        <strain evidence="5">s-12</strain>
    </source>
</reference>